<comment type="catalytic activity">
    <reaction evidence="9">
        <text>RNA(n) + a ribonucleoside 5'-triphosphate = RNA(n+1) + diphosphate</text>
        <dbReference type="Rhea" id="RHEA:21248"/>
        <dbReference type="Rhea" id="RHEA-COMP:14527"/>
        <dbReference type="Rhea" id="RHEA-COMP:17342"/>
        <dbReference type="ChEBI" id="CHEBI:33019"/>
        <dbReference type="ChEBI" id="CHEBI:61557"/>
        <dbReference type="ChEBI" id="CHEBI:140395"/>
        <dbReference type="EC" id="2.7.7.6"/>
    </reaction>
</comment>
<keyword evidence="3 11" id="KW-0240">DNA-directed RNA polymerase</keyword>
<dbReference type="CDD" id="cd02655">
    <property type="entry name" value="RNAP_beta'_C"/>
    <property type="match status" value="1"/>
</dbReference>
<dbReference type="PANTHER" id="PTHR19376">
    <property type="entry name" value="DNA-DIRECTED RNA POLYMERASE"/>
    <property type="match status" value="1"/>
</dbReference>
<dbReference type="GO" id="GO:0006351">
    <property type="term" value="P:DNA-templated transcription"/>
    <property type="evidence" value="ECO:0007669"/>
    <property type="project" value="InterPro"/>
</dbReference>
<evidence type="ECO:0000256" key="9">
    <source>
        <dbReference type="ARBA" id="ARBA00048552"/>
    </source>
</evidence>
<dbReference type="PANTHER" id="PTHR19376:SF54">
    <property type="entry name" value="DNA-DIRECTED RNA POLYMERASE SUBUNIT BETA"/>
    <property type="match status" value="1"/>
</dbReference>
<keyword evidence="5" id="KW-0548">Nucleotidyltransferase</keyword>
<keyword evidence="8" id="KW-0804">Transcription</keyword>
<dbReference type="Gene3D" id="1.10.1790.20">
    <property type="match status" value="1"/>
</dbReference>
<comment type="caution">
    <text evidence="11">The sequence shown here is derived from an EMBL/GenBank/DDBJ whole genome shotgun (WGS) entry which is preliminary data.</text>
</comment>
<keyword evidence="4" id="KW-0808">Transferase</keyword>
<evidence type="ECO:0000256" key="7">
    <source>
        <dbReference type="ARBA" id="ARBA00022833"/>
    </source>
</evidence>
<dbReference type="FunFam" id="1.10.150.390:FF:000002">
    <property type="entry name" value="DNA-directed RNA polymerase subunit beta"/>
    <property type="match status" value="1"/>
</dbReference>
<evidence type="ECO:0000256" key="2">
    <source>
        <dbReference type="ARBA" id="ARBA00012418"/>
    </source>
</evidence>
<dbReference type="EMBL" id="JSCE01000190">
    <property type="protein sequence ID" value="KHM51520.1"/>
    <property type="molecule type" value="Genomic_DNA"/>
</dbReference>
<accession>A0A0B2JT53</accession>
<reference evidence="11 12" key="1">
    <citation type="journal article" date="2013" name="PLoS ONE">
        <title>Identification and characterization of three novel lipases belonging to families II and V from Anaerovibrio lipolyticus 5ST.</title>
        <authorList>
            <person name="Prive F."/>
            <person name="Kaderbhai N.N."/>
            <person name="Girdwood S."/>
            <person name="Worgan H.J."/>
            <person name="Pinloche E."/>
            <person name="Scollan N.D."/>
            <person name="Huws S.A."/>
            <person name="Newbold C.J."/>
        </authorList>
    </citation>
    <scope>NUCLEOTIDE SEQUENCE [LARGE SCALE GENOMIC DNA]</scope>
    <source>
        <strain evidence="11 12">5S</strain>
    </source>
</reference>
<keyword evidence="6" id="KW-0479">Metal-binding</keyword>
<gene>
    <name evidence="11" type="ORF">NZ47_10090</name>
</gene>
<dbReference type="STRING" id="82374.NZ47_10090"/>
<protein>
    <recommendedName>
        <fullName evidence="2">DNA-directed RNA polymerase</fullName>
        <ecNumber evidence="2">2.7.7.6</ecNumber>
    </recommendedName>
</protein>
<evidence type="ECO:0000256" key="1">
    <source>
        <dbReference type="ARBA" id="ARBA00004026"/>
    </source>
</evidence>
<evidence type="ECO:0000313" key="11">
    <source>
        <dbReference type="EMBL" id="KHM51520.1"/>
    </source>
</evidence>
<dbReference type="Pfam" id="PF04998">
    <property type="entry name" value="RNA_pol_Rpb1_5"/>
    <property type="match status" value="1"/>
</dbReference>
<proteinExistence type="predicted"/>
<dbReference type="AlphaFoldDB" id="A0A0B2JT53"/>
<dbReference type="InterPro" id="IPR007081">
    <property type="entry name" value="RNA_pol_Rpb1_5"/>
</dbReference>
<dbReference type="GO" id="GO:0046872">
    <property type="term" value="F:metal ion binding"/>
    <property type="evidence" value="ECO:0007669"/>
    <property type="project" value="UniProtKB-KW"/>
</dbReference>
<keyword evidence="7" id="KW-0862">Zinc</keyword>
<dbReference type="GO" id="GO:0003899">
    <property type="term" value="F:DNA-directed RNA polymerase activity"/>
    <property type="evidence" value="ECO:0007669"/>
    <property type="project" value="UniProtKB-EC"/>
</dbReference>
<dbReference type="InterPro" id="IPR045867">
    <property type="entry name" value="DNA-dir_RpoC_beta_prime"/>
</dbReference>
<dbReference type="Gene3D" id="2.40.50.100">
    <property type="match status" value="1"/>
</dbReference>
<feature type="non-terminal residue" evidence="11">
    <location>
        <position position="1"/>
    </location>
</feature>
<dbReference type="Gene3D" id="1.10.150.390">
    <property type="match status" value="1"/>
</dbReference>
<evidence type="ECO:0000259" key="10">
    <source>
        <dbReference type="Pfam" id="PF04998"/>
    </source>
</evidence>
<name>A0A0B2JT53_9FIRM</name>
<keyword evidence="12" id="KW-1185">Reference proteome</keyword>
<evidence type="ECO:0000256" key="6">
    <source>
        <dbReference type="ARBA" id="ARBA00022723"/>
    </source>
</evidence>
<evidence type="ECO:0000256" key="8">
    <source>
        <dbReference type="ARBA" id="ARBA00023163"/>
    </source>
</evidence>
<evidence type="ECO:0000256" key="3">
    <source>
        <dbReference type="ARBA" id="ARBA00022478"/>
    </source>
</evidence>
<evidence type="ECO:0000313" key="12">
    <source>
        <dbReference type="Proteomes" id="UP000030993"/>
    </source>
</evidence>
<dbReference type="GO" id="GO:0003677">
    <property type="term" value="F:DNA binding"/>
    <property type="evidence" value="ECO:0007669"/>
    <property type="project" value="InterPro"/>
</dbReference>
<dbReference type="SUPFAM" id="SSF64484">
    <property type="entry name" value="beta and beta-prime subunits of DNA dependent RNA-polymerase"/>
    <property type="match status" value="1"/>
</dbReference>
<comment type="function">
    <text evidence="1">DNA-dependent RNA polymerase catalyzes the transcription of DNA into RNA using the four ribonucleoside triphosphates as substrates.</text>
</comment>
<dbReference type="EC" id="2.7.7.6" evidence="2"/>
<sequence>KVRNKVSIRSVLTCKSQYGVCIKCYGRDLANATKVNVGEAVGIIAAQSIGEPGTQLTMRTFHSGGVAGGDDITQGLPRVEELFEARKPKHNAIIAEIEGDVAVTEKDKIFTVTITPKEGKEKAKEYVLPFNSRLATRDGEHIMPGDKLTEGSINPHDILRVCGLKETQKYLVYEVQKVYKQQGVGINDKHIEVMVRQMLHKVRIEAYGGTDFLPGEYVDINSFEAANTKAIAEGKEPAVAKPILLGITKAALATDSFLSAASFQETTRVLTDAAIKGKVDPLLGLKENVIIGKLIPAGTGMSCYRNIKVVYENEPEQTVEAEAEAEAAAE</sequence>
<feature type="domain" description="RNA polymerase Rpb1" evidence="10">
    <location>
        <begin position="23"/>
        <end position="251"/>
    </location>
</feature>
<evidence type="ECO:0000256" key="4">
    <source>
        <dbReference type="ARBA" id="ARBA00022679"/>
    </source>
</evidence>
<dbReference type="GO" id="GO:0000428">
    <property type="term" value="C:DNA-directed RNA polymerase complex"/>
    <property type="evidence" value="ECO:0007669"/>
    <property type="project" value="UniProtKB-KW"/>
</dbReference>
<evidence type="ECO:0000256" key="5">
    <source>
        <dbReference type="ARBA" id="ARBA00022695"/>
    </source>
</evidence>
<organism evidence="11 12">
    <name type="scientific">Anaerovibrio lipolyticus</name>
    <dbReference type="NCBI Taxonomy" id="82374"/>
    <lineage>
        <taxon>Bacteria</taxon>
        <taxon>Bacillati</taxon>
        <taxon>Bacillota</taxon>
        <taxon>Negativicutes</taxon>
        <taxon>Selenomonadales</taxon>
        <taxon>Selenomonadaceae</taxon>
        <taxon>Anaerovibrio</taxon>
    </lineage>
</organism>
<dbReference type="Proteomes" id="UP000030993">
    <property type="component" value="Unassembled WGS sequence"/>
</dbReference>